<feature type="domain" description="Anti-sigma K factor RskA C-terminal" evidence="3">
    <location>
        <begin position="106"/>
        <end position="262"/>
    </location>
</feature>
<dbReference type="InterPro" id="IPR018764">
    <property type="entry name" value="RskA_C"/>
</dbReference>
<dbReference type="PANTHER" id="PTHR37461">
    <property type="entry name" value="ANTI-SIGMA-K FACTOR RSKA"/>
    <property type="match status" value="1"/>
</dbReference>
<dbReference type="GO" id="GO:0016989">
    <property type="term" value="F:sigma factor antagonist activity"/>
    <property type="evidence" value="ECO:0007669"/>
    <property type="project" value="TreeGrafter"/>
</dbReference>
<reference evidence="4 5" key="1">
    <citation type="submission" date="2014-04" db="EMBL/GenBank/DDBJ databases">
        <title>Characterization and application of a salt tolerant electro-active bacterium.</title>
        <authorList>
            <person name="Yang L."/>
            <person name="Wei S."/>
            <person name="Tay Q.X.M."/>
        </authorList>
    </citation>
    <scope>NUCLEOTIDE SEQUENCE [LARGE SCALE GENOMIC DNA]</scope>
    <source>
        <strain evidence="4 5">LY1</strain>
    </source>
</reference>
<keyword evidence="2" id="KW-0472">Membrane</keyword>
<protein>
    <submittedName>
        <fullName evidence="4">Anti-sigma-K factor RskA</fullName>
    </submittedName>
</protein>
<organism evidence="4 5">
    <name type="scientific">Anditalea andensis</name>
    <dbReference type="NCBI Taxonomy" id="1048983"/>
    <lineage>
        <taxon>Bacteria</taxon>
        <taxon>Pseudomonadati</taxon>
        <taxon>Bacteroidota</taxon>
        <taxon>Cytophagia</taxon>
        <taxon>Cytophagales</taxon>
        <taxon>Cytophagaceae</taxon>
        <taxon>Anditalea</taxon>
    </lineage>
</organism>
<evidence type="ECO:0000256" key="1">
    <source>
        <dbReference type="SAM" id="MobiDB-lite"/>
    </source>
</evidence>
<dbReference type="eggNOG" id="COG5343">
    <property type="taxonomic scope" value="Bacteria"/>
</dbReference>
<feature type="region of interest" description="Disordered" evidence="1">
    <location>
        <begin position="254"/>
        <end position="273"/>
    </location>
</feature>
<evidence type="ECO:0000313" key="5">
    <source>
        <dbReference type="Proteomes" id="UP000027821"/>
    </source>
</evidence>
<dbReference type="AlphaFoldDB" id="A0A074L391"/>
<dbReference type="GO" id="GO:0006417">
    <property type="term" value="P:regulation of translation"/>
    <property type="evidence" value="ECO:0007669"/>
    <property type="project" value="TreeGrafter"/>
</dbReference>
<accession>A0A074L391</accession>
<gene>
    <name evidence="4" type="ORF">EL17_06325</name>
</gene>
<dbReference type="STRING" id="1048983.EL17_06325"/>
<evidence type="ECO:0000256" key="2">
    <source>
        <dbReference type="SAM" id="Phobius"/>
    </source>
</evidence>
<dbReference type="Pfam" id="PF10099">
    <property type="entry name" value="RskA_C"/>
    <property type="match status" value="1"/>
</dbReference>
<feature type="transmembrane region" description="Helical" evidence="2">
    <location>
        <begin position="102"/>
        <end position="122"/>
    </location>
</feature>
<evidence type="ECO:0000259" key="3">
    <source>
        <dbReference type="Pfam" id="PF10099"/>
    </source>
</evidence>
<keyword evidence="5" id="KW-1185">Reference proteome</keyword>
<dbReference type="GO" id="GO:0005886">
    <property type="term" value="C:plasma membrane"/>
    <property type="evidence" value="ECO:0007669"/>
    <property type="project" value="InterPro"/>
</dbReference>
<evidence type="ECO:0000313" key="4">
    <source>
        <dbReference type="EMBL" id="KEO74348.1"/>
    </source>
</evidence>
<dbReference type="Proteomes" id="UP000027821">
    <property type="component" value="Unassembled WGS sequence"/>
</dbReference>
<proteinExistence type="predicted"/>
<dbReference type="InterPro" id="IPR051474">
    <property type="entry name" value="Anti-sigma-K/W_factor"/>
</dbReference>
<dbReference type="PANTHER" id="PTHR37461:SF1">
    <property type="entry name" value="ANTI-SIGMA-K FACTOR RSKA"/>
    <property type="match status" value="1"/>
</dbReference>
<keyword evidence="2" id="KW-0812">Transmembrane</keyword>
<dbReference type="RefSeq" id="WP_035072263.1">
    <property type="nucleotide sequence ID" value="NZ_JMIH01000015.1"/>
</dbReference>
<comment type="caution">
    <text evidence="4">The sequence shown here is derived from an EMBL/GenBank/DDBJ whole genome shotgun (WGS) entry which is preliminary data.</text>
</comment>
<dbReference type="OrthoDB" id="1420916at2"/>
<name>A0A074L391_9BACT</name>
<sequence length="273" mass="30197">MDIQSYISSGKLELFVLGELSEREREEVIRLAAKYPAINEELRLIEEAILAFDNKSGASPSEAVKNKIFESWEDEQRHVLRQGDDFSDKSSSIVALQPWKNFAIAASIAAIIASVFAIYYANRYFDVEGRYMALVQDQAVMAEELDAFRVNIEQAEVTLETLLAGEFSKVPVRGESFEVQTDANVVVWWEQSSAQVYVSVENLSPLGDDRDYQLWAIGDDGPIGIGLINPGQRLSLQQMQEVTETGAFAITIEPKGGSESPNLEQLVGLGPVG</sequence>
<dbReference type="EMBL" id="JMIH01000015">
    <property type="protein sequence ID" value="KEO74348.1"/>
    <property type="molecule type" value="Genomic_DNA"/>
</dbReference>
<keyword evidence="2" id="KW-1133">Transmembrane helix</keyword>